<dbReference type="GO" id="GO:0005634">
    <property type="term" value="C:nucleus"/>
    <property type="evidence" value="ECO:0007669"/>
    <property type="project" value="TreeGrafter"/>
</dbReference>
<dbReference type="InterPro" id="IPR011705">
    <property type="entry name" value="BACK"/>
</dbReference>
<dbReference type="InterPro" id="IPR000210">
    <property type="entry name" value="BTB/POZ_dom"/>
</dbReference>
<evidence type="ECO:0000313" key="5">
    <source>
        <dbReference type="EMBL" id="KAG5176761.1"/>
    </source>
</evidence>
<reference evidence="5" key="1">
    <citation type="submission" date="2021-02" db="EMBL/GenBank/DDBJ databases">
        <title>First Annotated Genome of the Yellow-green Alga Tribonema minus.</title>
        <authorList>
            <person name="Mahan K.M."/>
        </authorList>
    </citation>
    <scope>NUCLEOTIDE SEQUENCE</scope>
    <source>
        <strain evidence="5">UTEX B ZZ1240</strain>
    </source>
</reference>
<name>A0A835YJQ3_9STRA</name>
<dbReference type="InterPro" id="IPR036322">
    <property type="entry name" value="WD40_repeat_dom_sf"/>
</dbReference>
<dbReference type="Gene3D" id="1.25.40.420">
    <property type="match status" value="1"/>
</dbReference>
<dbReference type="InterPro" id="IPR019775">
    <property type="entry name" value="WD40_repeat_CS"/>
</dbReference>
<dbReference type="Proteomes" id="UP000664859">
    <property type="component" value="Unassembled WGS sequence"/>
</dbReference>
<dbReference type="Pfam" id="PF00651">
    <property type="entry name" value="BTB"/>
    <property type="match status" value="1"/>
</dbReference>
<organism evidence="5 6">
    <name type="scientific">Tribonema minus</name>
    <dbReference type="NCBI Taxonomy" id="303371"/>
    <lineage>
        <taxon>Eukaryota</taxon>
        <taxon>Sar</taxon>
        <taxon>Stramenopiles</taxon>
        <taxon>Ochrophyta</taxon>
        <taxon>PX clade</taxon>
        <taxon>Xanthophyceae</taxon>
        <taxon>Tribonematales</taxon>
        <taxon>Tribonemataceae</taxon>
        <taxon>Tribonema</taxon>
    </lineage>
</organism>
<keyword evidence="2" id="KW-0677">Repeat</keyword>
<feature type="repeat" description="WD" evidence="3">
    <location>
        <begin position="608"/>
        <end position="622"/>
    </location>
</feature>
<dbReference type="PROSITE" id="PS50082">
    <property type="entry name" value="WD_REPEATS_2"/>
    <property type="match status" value="6"/>
</dbReference>
<dbReference type="Pfam" id="PF00400">
    <property type="entry name" value="WD40"/>
    <property type="match status" value="6"/>
</dbReference>
<evidence type="ECO:0000256" key="1">
    <source>
        <dbReference type="ARBA" id="ARBA00022574"/>
    </source>
</evidence>
<evidence type="ECO:0000256" key="2">
    <source>
        <dbReference type="ARBA" id="ARBA00022737"/>
    </source>
</evidence>
<evidence type="ECO:0000256" key="3">
    <source>
        <dbReference type="PROSITE-ProRule" id="PRU00221"/>
    </source>
</evidence>
<gene>
    <name evidence="5" type="ORF">JKP88DRAFT_202841</name>
</gene>
<evidence type="ECO:0000259" key="4">
    <source>
        <dbReference type="PROSITE" id="PS50097"/>
    </source>
</evidence>
<feature type="repeat" description="WD" evidence="3">
    <location>
        <begin position="349"/>
        <end position="382"/>
    </location>
</feature>
<dbReference type="GO" id="GO:0043161">
    <property type="term" value="P:proteasome-mediated ubiquitin-dependent protein catabolic process"/>
    <property type="evidence" value="ECO:0007669"/>
    <property type="project" value="TreeGrafter"/>
</dbReference>
<dbReference type="Gene3D" id="3.30.710.10">
    <property type="entry name" value="Potassium Channel Kv1.1, Chain A"/>
    <property type="match status" value="1"/>
</dbReference>
<dbReference type="SMART" id="SM00320">
    <property type="entry name" value="WD40"/>
    <property type="match status" value="7"/>
</dbReference>
<dbReference type="EMBL" id="JAFCMP010000533">
    <property type="protein sequence ID" value="KAG5176761.1"/>
    <property type="molecule type" value="Genomic_DNA"/>
</dbReference>
<dbReference type="PANTHER" id="PTHR19849:SF1">
    <property type="entry name" value="F-BOX_WD REPEAT-CONTAINING PROTEIN 7"/>
    <property type="match status" value="1"/>
</dbReference>
<protein>
    <submittedName>
        <fullName evidence="5">WD40-repeat-containing domain protein</fullName>
    </submittedName>
</protein>
<dbReference type="InterPro" id="IPR015943">
    <property type="entry name" value="WD40/YVTN_repeat-like_dom_sf"/>
</dbReference>
<comment type="caution">
    <text evidence="5">The sequence shown here is derived from an EMBL/GenBank/DDBJ whole genome shotgun (WGS) entry which is preliminary data.</text>
</comment>
<dbReference type="CDD" id="cd00200">
    <property type="entry name" value="WD40"/>
    <property type="match status" value="1"/>
</dbReference>
<dbReference type="SUPFAM" id="SSF50978">
    <property type="entry name" value="WD40 repeat-like"/>
    <property type="match status" value="1"/>
</dbReference>
<sequence>MPDLPESAPEDMEAVNLRQPVLIQPPHGAAAAAAAAAALGAANMERNPKRRKRDGQASVGATASVCAVNMKQQEQWDYFERIAELYDKQVLCDVVLKVRGVEFRAHKSVLMGYRSFLGSLMSTDMREGRQSCIELGDTETDPELFRCLLDYMYGKTLNVELSNVARLLQVANQYQVVGLRQQLSEILMSHLNVTNSVQMYMVAEECACDDLQAAAFKKMTTSFATACKREEFAALDERQLIHILSSDCIIDCDEFVVYEAAVRWLNANATRMARASHVLSLVRFPLMDAGLLSDVIKHAPIMQRPECSALLTEAWEHKALVASGRAGFTDSARTRPRRRSCSFQNHTLLMEHSDAVSALAIVADKLVSGSWDLTIKVWDTKTWLCERTLSDHTGTVRCLLVCAGKLVTGSDDGTMKVWNPETWTLVRTLNDHNDQPVNTLVECSGRLASGADDGTIKLWNTITWACEVTVHHGDGSPLALAMCGDKLISGSDENVIKVWNTQSWTCEHVLTDHTNQVWNLLHFNGQLISGSIDCTLRVWDTDTWECVKVLDEHTSAIYAITIFDGKLISSSEDKTVRVWGPEWDCMQVLPYGSIWALTTLTKDGEDRLISGSADHSVKVWGP</sequence>
<feature type="domain" description="BTB" evidence="4">
    <location>
        <begin position="92"/>
        <end position="161"/>
    </location>
</feature>
<dbReference type="PROSITE" id="PS50097">
    <property type="entry name" value="BTB"/>
    <property type="match status" value="1"/>
</dbReference>
<dbReference type="Gene3D" id="2.130.10.10">
    <property type="entry name" value="YVTN repeat-like/Quinoprotein amine dehydrogenase"/>
    <property type="match status" value="2"/>
</dbReference>
<dbReference type="SUPFAM" id="SSF54695">
    <property type="entry name" value="POZ domain"/>
    <property type="match status" value="1"/>
</dbReference>
<dbReference type="CDD" id="cd18186">
    <property type="entry name" value="BTB_POZ_ZBTB_KLHL-like"/>
    <property type="match status" value="1"/>
</dbReference>
<dbReference type="SMART" id="SM00875">
    <property type="entry name" value="BACK"/>
    <property type="match status" value="1"/>
</dbReference>
<evidence type="ECO:0000313" key="6">
    <source>
        <dbReference type="Proteomes" id="UP000664859"/>
    </source>
</evidence>
<dbReference type="Pfam" id="PF07707">
    <property type="entry name" value="BACK"/>
    <property type="match status" value="1"/>
</dbReference>
<dbReference type="PRINTS" id="PR00320">
    <property type="entry name" value="GPROTEINBRPT"/>
</dbReference>
<dbReference type="OrthoDB" id="674604at2759"/>
<proteinExistence type="predicted"/>
<dbReference type="InterPro" id="IPR001680">
    <property type="entry name" value="WD40_rpt"/>
</dbReference>
<dbReference type="GO" id="GO:0010992">
    <property type="term" value="P:ubiquitin recycling"/>
    <property type="evidence" value="ECO:0007669"/>
    <property type="project" value="TreeGrafter"/>
</dbReference>
<keyword evidence="6" id="KW-1185">Reference proteome</keyword>
<dbReference type="SMART" id="SM00225">
    <property type="entry name" value="BTB"/>
    <property type="match status" value="1"/>
</dbReference>
<dbReference type="PROSITE" id="PS00678">
    <property type="entry name" value="WD_REPEATS_1"/>
    <property type="match status" value="2"/>
</dbReference>
<feature type="repeat" description="WD" evidence="3">
    <location>
        <begin position="447"/>
        <end position="460"/>
    </location>
</feature>
<dbReference type="AlphaFoldDB" id="A0A835YJQ3"/>
<dbReference type="GO" id="GO:0043130">
    <property type="term" value="F:ubiquitin binding"/>
    <property type="evidence" value="ECO:0007669"/>
    <property type="project" value="TreeGrafter"/>
</dbReference>
<dbReference type="PROSITE" id="PS50294">
    <property type="entry name" value="WD_REPEATS_REGION"/>
    <property type="match status" value="2"/>
</dbReference>
<dbReference type="InterPro" id="IPR011333">
    <property type="entry name" value="SKP1/BTB/POZ_sf"/>
</dbReference>
<keyword evidence="1 3" id="KW-0853">WD repeat</keyword>
<dbReference type="InterPro" id="IPR020472">
    <property type="entry name" value="WD40_PAC1"/>
</dbReference>
<accession>A0A835YJQ3</accession>
<feature type="repeat" description="WD" evidence="3">
    <location>
        <begin position="389"/>
        <end position="428"/>
    </location>
</feature>
<dbReference type="PANTHER" id="PTHR19849">
    <property type="entry name" value="PHOSPHOLIPASE A-2-ACTIVATING PROTEIN"/>
    <property type="match status" value="1"/>
</dbReference>
<feature type="repeat" description="WD" evidence="3">
    <location>
        <begin position="510"/>
        <end position="549"/>
    </location>
</feature>
<dbReference type="GO" id="GO:0005737">
    <property type="term" value="C:cytoplasm"/>
    <property type="evidence" value="ECO:0007669"/>
    <property type="project" value="TreeGrafter"/>
</dbReference>
<feature type="repeat" description="WD" evidence="3">
    <location>
        <begin position="550"/>
        <end position="579"/>
    </location>
</feature>